<keyword evidence="2" id="KW-1185">Reference proteome</keyword>
<organism evidence="2 3">
    <name type="scientific">Camelina sativa</name>
    <name type="common">False flax</name>
    <name type="synonym">Myagrum sativum</name>
    <dbReference type="NCBI Taxonomy" id="90675"/>
    <lineage>
        <taxon>Eukaryota</taxon>
        <taxon>Viridiplantae</taxon>
        <taxon>Streptophyta</taxon>
        <taxon>Embryophyta</taxon>
        <taxon>Tracheophyta</taxon>
        <taxon>Spermatophyta</taxon>
        <taxon>Magnoliopsida</taxon>
        <taxon>eudicotyledons</taxon>
        <taxon>Gunneridae</taxon>
        <taxon>Pentapetalae</taxon>
        <taxon>rosids</taxon>
        <taxon>malvids</taxon>
        <taxon>Brassicales</taxon>
        <taxon>Brassicaceae</taxon>
        <taxon>Camelineae</taxon>
        <taxon>Camelina</taxon>
    </lineage>
</organism>
<reference evidence="3" key="2">
    <citation type="submission" date="2025-08" db="UniProtKB">
        <authorList>
            <consortium name="RefSeq"/>
        </authorList>
    </citation>
    <scope>IDENTIFICATION</scope>
    <source>
        <tissue evidence="3">Leaf</tissue>
    </source>
</reference>
<accession>A0ABM1RGD4</accession>
<gene>
    <name evidence="3" type="primary">LOC104772289</name>
</gene>
<dbReference type="Proteomes" id="UP000694864">
    <property type="component" value="Chromosome 20"/>
</dbReference>
<sequence length="147" mass="15567">MSKIKLGSSGQANSAYVAGDAVSWAIGLIGMVKSGRTASVVSSTLGYAVTGFGGVVLVGTVGYGKYCFDRLRSDIGMRSDATKVPVERLVSIIEIMEGRSTQVMEGKSIEVMEGRSIEVMEGKSTEVMDGRPIEVMESSLEDNKKSS</sequence>
<name>A0ABM1RGD4_CAMSA</name>
<feature type="transmembrane region" description="Helical" evidence="1">
    <location>
        <begin position="12"/>
        <end position="32"/>
    </location>
</feature>
<evidence type="ECO:0000313" key="2">
    <source>
        <dbReference type="Proteomes" id="UP000694864"/>
    </source>
</evidence>
<dbReference type="RefSeq" id="XP_019098072.1">
    <property type="nucleotide sequence ID" value="XM_019242527.1"/>
</dbReference>
<dbReference type="GeneID" id="104772289"/>
<protein>
    <submittedName>
        <fullName evidence="3">Uncharacterized protein LOC104772289 isoform X1</fullName>
    </submittedName>
</protein>
<evidence type="ECO:0000256" key="1">
    <source>
        <dbReference type="SAM" id="Phobius"/>
    </source>
</evidence>
<proteinExistence type="predicted"/>
<keyword evidence="1" id="KW-0812">Transmembrane</keyword>
<keyword evidence="1" id="KW-0472">Membrane</keyword>
<reference evidence="2" key="1">
    <citation type="journal article" date="2014" name="Nat. Commun.">
        <title>The emerging biofuel crop Camelina sativa retains a highly undifferentiated hexaploid genome structure.</title>
        <authorList>
            <person name="Kagale S."/>
            <person name="Koh C."/>
            <person name="Nixon J."/>
            <person name="Bollina V."/>
            <person name="Clarke W.E."/>
            <person name="Tuteja R."/>
            <person name="Spillane C."/>
            <person name="Robinson S.J."/>
            <person name="Links M.G."/>
            <person name="Clarke C."/>
            <person name="Higgins E.E."/>
            <person name="Huebert T."/>
            <person name="Sharpe A.G."/>
            <person name="Parkin I.A."/>
        </authorList>
    </citation>
    <scope>NUCLEOTIDE SEQUENCE [LARGE SCALE GENOMIC DNA]</scope>
    <source>
        <strain evidence="2">cv. DH55</strain>
    </source>
</reference>
<evidence type="ECO:0000313" key="3">
    <source>
        <dbReference type="RefSeq" id="XP_019098072.1"/>
    </source>
</evidence>
<keyword evidence="1" id="KW-1133">Transmembrane helix</keyword>
<feature type="transmembrane region" description="Helical" evidence="1">
    <location>
        <begin position="44"/>
        <end position="68"/>
    </location>
</feature>